<keyword evidence="1" id="KW-0732">Signal</keyword>
<reference evidence="2" key="3">
    <citation type="submission" date="2025-08" db="UniProtKB">
        <authorList>
            <consortium name="Ensembl"/>
        </authorList>
    </citation>
    <scope>IDENTIFICATION</scope>
</reference>
<keyword evidence="3" id="KW-1185">Reference proteome</keyword>
<sequence length="150" mass="16958">MKIFFILLLVINPIYTRSPMPKSLVVVDCEPRSRLSISVSPDPLVYKKPFEITVKAWAIFKYKEAWGKFDIWWGKGPGNTTRLFSGQGSLCGKTGYKCNGRIGAFLFINQKEVATQIPFPGFYNASFSVYSNNGRRLLCGRLQVPVIEKP</sequence>
<dbReference type="InParanoid" id="H2Y3F8"/>
<feature type="chain" id="PRO_5003578348" description="MD-2-related lipid-recognition domain-containing protein" evidence="1">
    <location>
        <begin position="17"/>
        <end position="150"/>
    </location>
</feature>
<dbReference type="AlphaFoldDB" id="H2Y3F8"/>
<dbReference type="GeneTree" id="ENSGT00660000097263"/>
<feature type="signal peptide" evidence="1">
    <location>
        <begin position="1"/>
        <end position="16"/>
    </location>
</feature>
<dbReference type="Ensembl" id="ENSCINT00000030690.1">
    <property type="protein sequence ID" value="ENSCINP00000036443.1"/>
    <property type="gene ID" value="ENSCING00000023352.1"/>
</dbReference>
<reference evidence="2" key="2">
    <citation type="journal article" date="2008" name="Genome Biol.">
        <title>Improved genome assembly and evidence-based global gene model set for the chordate Ciona intestinalis: new insight into intron and operon populations.</title>
        <authorList>
            <person name="Satou Y."/>
            <person name="Mineta K."/>
            <person name="Ogasawara M."/>
            <person name="Sasakura Y."/>
            <person name="Shoguchi E."/>
            <person name="Ueno K."/>
            <person name="Yamada L."/>
            <person name="Matsumoto J."/>
            <person name="Wasserscheid J."/>
            <person name="Dewar K."/>
            <person name="Wiley G.B."/>
            <person name="Macmil S.L."/>
            <person name="Roe B.A."/>
            <person name="Zeller R.W."/>
            <person name="Hastings K.E."/>
            <person name="Lemaire P."/>
            <person name="Lindquist E."/>
            <person name="Endo T."/>
            <person name="Hotta K."/>
            <person name="Inaba K."/>
        </authorList>
    </citation>
    <scope>NUCLEOTIDE SEQUENCE [LARGE SCALE GENOMIC DNA]</scope>
    <source>
        <strain evidence="2">wild type</strain>
    </source>
</reference>
<dbReference type="HOGENOM" id="CLU_1748992_0_0_1"/>
<dbReference type="Proteomes" id="UP000008144">
    <property type="component" value="Chromosome 10"/>
</dbReference>
<accession>H2Y3F8</accession>
<organism evidence="2 3">
    <name type="scientific">Ciona intestinalis</name>
    <name type="common">Transparent sea squirt</name>
    <name type="synonym">Ascidia intestinalis</name>
    <dbReference type="NCBI Taxonomy" id="7719"/>
    <lineage>
        <taxon>Eukaryota</taxon>
        <taxon>Metazoa</taxon>
        <taxon>Chordata</taxon>
        <taxon>Tunicata</taxon>
        <taxon>Ascidiacea</taxon>
        <taxon>Phlebobranchia</taxon>
        <taxon>Cionidae</taxon>
        <taxon>Ciona</taxon>
    </lineage>
</organism>
<evidence type="ECO:0008006" key="4">
    <source>
        <dbReference type="Google" id="ProtNLM"/>
    </source>
</evidence>
<evidence type="ECO:0000313" key="3">
    <source>
        <dbReference type="Proteomes" id="UP000008144"/>
    </source>
</evidence>
<dbReference type="EMBL" id="EAAA01000586">
    <property type="status" value="NOT_ANNOTATED_CDS"/>
    <property type="molecule type" value="Genomic_DNA"/>
</dbReference>
<dbReference type="EMBL" id="EAAA01000585">
    <property type="status" value="NOT_ANNOTATED_CDS"/>
    <property type="molecule type" value="Genomic_DNA"/>
</dbReference>
<evidence type="ECO:0000256" key="1">
    <source>
        <dbReference type="SAM" id="SignalP"/>
    </source>
</evidence>
<name>H2Y3F8_CIOIN</name>
<proteinExistence type="predicted"/>
<reference evidence="3" key="1">
    <citation type="journal article" date="2002" name="Science">
        <title>The draft genome of Ciona intestinalis: insights into chordate and vertebrate origins.</title>
        <authorList>
            <person name="Dehal P."/>
            <person name="Satou Y."/>
            <person name="Campbell R.K."/>
            <person name="Chapman J."/>
            <person name="Degnan B."/>
            <person name="De Tomaso A."/>
            <person name="Davidson B."/>
            <person name="Di Gregorio A."/>
            <person name="Gelpke M."/>
            <person name="Goodstein D.M."/>
            <person name="Harafuji N."/>
            <person name="Hastings K.E."/>
            <person name="Ho I."/>
            <person name="Hotta K."/>
            <person name="Huang W."/>
            <person name="Kawashima T."/>
            <person name="Lemaire P."/>
            <person name="Martinez D."/>
            <person name="Meinertzhagen I.A."/>
            <person name="Necula S."/>
            <person name="Nonaka M."/>
            <person name="Putnam N."/>
            <person name="Rash S."/>
            <person name="Saiga H."/>
            <person name="Satake M."/>
            <person name="Terry A."/>
            <person name="Yamada L."/>
            <person name="Wang H.G."/>
            <person name="Awazu S."/>
            <person name="Azumi K."/>
            <person name="Boore J."/>
            <person name="Branno M."/>
            <person name="Chin-Bow S."/>
            <person name="DeSantis R."/>
            <person name="Doyle S."/>
            <person name="Francino P."/>
            <person name="Keys D.N."/>
            <person name="Haga S."/>
            <person name="Hayashi H."/>
            <person name="Hino K."/>
            <person name="Imai K.S."/>
            <person name="Inaba K."/>
            <person name="Kano S."/>
            <person name="Kobayashi K."/>
            <person name="Kobayashi M."/>
            <person name="Lee B.I."/>
            <person name="Makabe K.W."/>
            <person name="Manohar C."/>
            <person name="Matassi G."/>
            <person name="Medina M."/>
            <person name="Mochizuki Y."/>
            <person name="Mount S."/>
            <person name="Morishita T."/>
            <person name="Miura S."/>
            <person name="Nakayama A."/>
            <person name="Nishizaka S."/>
            <person name="Nomoto H."/>
            <person name="Ohta F."/>
            <person name="Oishi K."/>
            <person name="Rigoutsos I."/>
            <person name="Sano M."/>
            <person name="Sasaki A."/>
            <person name="Sasakura Y."/>
            <person name="Shoguchi E."/>
            <person name="Shin-i T."/>
            <person name="Spagnuolo A."/>
            <person name="Stainier D."/>
            <person name="Suzuki M.M."/>
            <person name="Tassy O."/>
            <person name="Takatori N."/>
            <person name="Tokuoka M."/>
            <person name="Yagi K."/>
            <person name="Yoshizaki F."/>
            <person name="Wada S."/>
            <person name="Zhang C."/>
            <person name="Hyatt P.D."/>
            <person name="Larimer F."/>
            <person name="Detter C."/>
            <person name="Doggett N."/>
            <person name="Glavina T."/>
            <person name="Hawkins T."/>
            <person name="Richardson P."/>
            <person name="Lucas S."/>
            <person name="Kohara Y."/>
            <person name="Levine M."/>
            <person name="Satoh N."/>
            <person name="Rokhsar D.S."/>
        </authorList>
    </citation>
    <scope>NUCLEOTIDE SEQUENCE [LARGE SCALE GENOMIC DNA]</scope>
</reference>
<reference evidence="2" key="4">
    <citation type="submission" date="2025-09" db="UniProtKB">
        <authorList>
            <consortium name="Ensembl"/>
        </authorList>
    </citation>
    <scope>IDENTIFICATION</scope>
</reference>
<protein>
    <recommendedName>
        <fullName evidence="4">MD-2-related lipid-recognition domain-containing protein</fullName>
    </recommendedName>
</protein>
<evidence type="ECO:0000313" key="2">
    <source>
        <dbReference type="Ensembl" id="ENSCINP00000036443.1"/>
    </source>
</evidence>